<evidence type="ECO:0000256" key="1">
    <source>
        <dbReference type="SAM" id="Phobius"/>
    </source>
</evidence>
<evidence type="ECO:0000313" key="2">
    <source>
        <dbReference type="EMBL" id="MED6107439.1"/>
    </source>
</evidence>
<accession>A0ABU6Q6G5</accession>
<organism evidence="2 3">
    <name type="scientific">Stylosanthes scabra</name>
    <dbReference type="NCBI Taxonomy" id="79078"/>
    <lineage>
        <taxon>Eukaryota</taxon>
        <taxon>Viridiplantae</taxon>
        <taxon>Streptophyta</taxon>
        <taxon>Embryophyta</taxon>
        <taxon>Tracheophyta</taxon>
        <taxon>Spermatophyta</taxon>
        <taxon>Magnoliopsida</taxon>
        <taxon>eudicotyledons</taxon>
        <taxon>Gunneridae</taxon>
        <taxon>Pentapetalae</taxon>
        <taxon>rosids</taxon>
        <taxon>fabids</taxon>
        <taxon>Fabales</taxon>
        <taxon>Fabaceae</taxon>
        <taxon>Papilionoideae</taxon>
        <taxon>50 kb inversion clade</taxon>
        <taxon>dalbergioids sensu lato</taxon>
        <taxon>Dalbergieae</taxon>
        <taxon>Pterocarpus clade</taxon>
        <taxon>Stylosanthes</taxon>
    </lineage>
</organism>
<dbReference type="Proteomes" id="UP001341840">
    <property type="component" value="Unassembled WGS sequence"/>
</dbReference>
<keyword evidence="3" id="KW-1185">Reference proteome</keyword>
<proteinExistence type="predicted"/>
<keyword evidence="1" id="KW-1133">Transmembrane helix</keyword>
<keyword evidence="1" id="KW-0472">Membrane</keyword>
<evidence type="ECO:0000313" key="3">
    <source>
        <dbReference type="Proteomes" id="UP001341840"/>
    </source>
</evidence>
<protein>
    <submittedName>
        <fullName evidence="2">Uncharacterized protein</fullName>
    </submittedName>
</protein>
<name>A0ABU6Q6G5_9FABA</name>
<comment type="caution">
    <text evidence="2">The sequence shown here is derived from an EMBL/GenBank/DDBJ whole genome shotgun (WGS) entry which is preliminary data.</text>
</comment>
<feature type="transmembrane region" description="Helical" evidence="1">
    <location>
        <begin position="53"/>
        <end position="75"/>
    </location>
</feature>
<keyword evidence="1" id="KW-0812">Transmembrane</keyword>
<sequence>MRKQCYDPINLDAFEDHSDWILKESPQFLSPEEIDALRNDLANMTLQPVSDDIAILLYDGLFLLLLSSSSLSLFLTEIYHHNHGVTSAADPPLLLDLIDIDDEHIDAFQKVLLEDVVIATLRETCTPTNPAASVMGQ</sequence>
<reference evidence="2 3" key="1">
    <citation type="journal article" date="2023" name="Plants (Basel)">
        <title>Bridging the Gap: Combining Genomics and Transcriptomics Approaches to Understand Stylosanthes scabra, an Orphan Legume from the Brazilian Caatinga.</title>
        <authorList>
            <person name="Ferreira-Neto J.R.C."/>
            <person name="da Silva M.D."/>
            <person name="Binneck E."/>
            <person name="de Melo N.F."/>
            <person name="da Silva R.H."/>
            <person name="de Melo A.L.T.M."/>
            <person name="Pandolfi V."/>
            <person name="Bustamante F.O."/>
            <person name="Brasileiro-Vidal A.C."/>
            <person name="Benko-Iseppon A.M."/>
        </authorList>
    </citation>
    <scope>NUCLEOTIDE SEQUENCE [LARGE SCALE GENOMIC DNA]</scope>
    <source>
        <tissue evidence="2">Leaves</tissue>
    </source>
</reference>
<dbReference type="EMBL" id="JASCZI010000037">
    <property type="protein sequence ID" value="MED6107439.1"/>
    <property type="molecule type" value="Genomic_DNA"/>
</dbReference>
<gene>
    <name evidence="2" type="ORF">PIB30_014050</name>
</gene>